<keyword evidence="3" id="KW-1185">Reference proteome</keyword>
<dbReference type="Gene3D" id="3.40.1390.30">
    <property type="entry name" value="NIF3 (NGG1p interacting factor 3)-like"/>
    <property type="match status" value="1"/>
</dbReference>
<gene>
    <name evidence="2" type="ORF">L0U89_09625</name>
</gene>
<name>A0ABS9BWR7_9BACT</name>
<dbReference type="RefSeq" id="WP_234861317.1">
    <property type="nucleotide sequence ID" value="NZ_JAKEVZ010000006.1"/>
</dbReference>
<dbReference type="Proteomes" id="UP001201449">
    <property type="component" value="Unassembled WGS sequence"/>
</dbReference>
<evidence type="ECO:0000313" key="3">
    <source>
        <dbReference type="Proteomes" id="UP001201449"/>
    </source>
</evidence>
<organism evidence="2 3">
    <name type="scientific">Mariniradius sediminis</name>
    <dbReference type="NCBI Taxonomy" id="2909237"/>
    <lineage>
        <taxon>Bacteria</taxon>
        <taxon>Pseudomonadati</taxon>
        <taxon>Bacteroidota</taxon>
        <taxon>Cytophagia</taxon>
        <taxon>Cytophagales</taxon>
        <taxon>Cyclobacteriaceae</taxon>
        <taxon>Mariniradius</taxon>
    </lineage>
</organism>
<evidence type="ECO:0000256" key="1">
    <source>
        <dbReference type="ARBA" id="ARBA00006964"/>
    </source>
</evidence>
<dbReference type="Pfam" id="PF01784">
    <property type="entry name" value="DUF34_NIF3"/>
    <property type="match status" value="1"/>
</dbReference>
<reference evidence="2 3" key="1">
    <citation type="submission" date="2022-01" db="EMBL/GenBank/DDBJ databases">
        <title>Mariniradius saccharolyticus sp. nov., isolated from sediment of a river.</title>
        <authorList>
            <person name="Liu H."/>
        </authorList>
    </citation>
    <scope>NUCLEOTIDE SEQUENCE [LARGE SCALE GENOMIC DNA]</scope>
    <source>
        <strain evidence="2 3">RY-2</strain>
    </source>
</reference>
<comment type="caution">
    <text evidence="2">The sequence shown here is derived from an EMBL/GenBank/DDBJ whole genome shotgun (WGS) entry which is preliminary data.</text>
</comment>
<sequence>MKRTEFLKLTGLAVGASFVTNPFDLFANQAVEVPATAVELSRYMLSMAPERNPTVDRVIVGDPDTPIKKVATCWTPYWDTLRKAKDAGANVVVAHEPTFFTHWDMDEKQGDYHRFPAAQKQYMEWAEKKKAWILENDLVVIRNHDSIDQIMDFGMSAALGKVLGFGLGDILRQEKYYTVYKMGPIKAGVFAKKISKTLAEFGQPGVGFYGDENRLIQSIGVGTGNASDPMQFAHMDPDMYLVINDVFRTWSHGEFATDSGKPMVIIDHGTSEEHGMRLLQQHLQTKFPELDIVHLEQGCSYKWIVP</sequence>
<proteinExistence type="inferred from homology"/>
<dbReference type="SUPFAM" id="SSF102705">
    <property type="entry name" value="NIF3 (NGG1p interacting factor 3)-like"/>
    <property type="match status" value="1"/>
</dbReference>
<dbReference type="InterPro" id="IPR036069">
    <property type="entry name" value="DUF34/NIF3_sf"/>
</dbReference>
<dbReference type="EMBL" id="JAKEVZ010000006">
    <property type="protein sequence ID" value="MCF1751328.1"/>
    <property type="molecule type" value="Genomic_DNA"/>
</dbReference>
<dbReference type="InterPro" id="IPR002678">
    <property type="entry name" value="DUF34/NIF3"/>
</dbReference>
<evidence type="ECO:0000313" key="2">
    <source>
        <dbReference type="EMBL" id="MCF1751328.1"/>
    </source>
</evidence>
<comment type="similarity">
    <text evidence="1">Belongs to the GTP cyclohydrolase I type 2/NIF3 family.</text>
</comment>
<accession>A0ABS9BWR7</accession>
<protein>
    <submittedName>
        <fullName evidence="2">Nif3-like dinuclear metal center hexameric protein</fullName>
    </submittedName>
</protein>